<dbReference type="OrthoDB" id="1349101at2"/>
<feature type="transmembrane region" description="Helical" evidence="1">
    <location>
        <begin position="6"/>
        <end position="25"/>
    </location>
</feature>
<evidence type="ECO:0000313" key="2">
    <source>
        <dbReference type="EMBL" id="SFF40470.1"/>
    </source>
</evidence>
<name>A0A1I2IFP9_9BACT</name>
<reference evidence="3" key="1">
    <citation type="submission" date="2016-10" db="EMBL/GenBank/DDBJ databases">
        <authorList>
            <person name="Varghese N."/>
            <person name="Submissions S."/>
        </authorList>
    </citation>
    <scope>NUCLEOTIDE SEQUENCE [LARGE SCALE GENOMIC DNA]</scope>
    <source>
        <strain>GEY</strain>
        <strain evidence="3">DSM 9560</strain>
    </source>
</reference>
<protein>
    <submittedName>
        <fullName evidence="2">Uncharacterized protein</fullName>
    </submittedName>
</protein>
<dbReference type="EMBL" id="FONY01000031">
    <property type="protein sequence ID" value="SFF40470.1"/>
    <property type="molecule type" value="Genomic_DNA"/>
</dbReference>
<dbReference type="Proteomes" id="UP000199513">
    <property type="component" value="Unassembled WGS sequence"/>
</dbReference>
<keyword evidence="3" id="KW-1185">Reference proteome</keyword>
<sequence length="204" mass="22500">MKNQTVINVYIILSSILIAIMLFSFKNLKESFEEISVKRINIVDNNGKNVIVISNQEKFPLPILNGKEFERSVAPSGMVFYKKNGDECGGIGILDIPKANMTKMIFDYSNSEALGFSMFETKNGKSYGAGFSIAERIPLGADILKVGTSGPERISLSTDKKDAFLSINDPEGKPKIILMVDSLGVPSFKVFDKNGKAKEYILKD</sequence>
<accession>A0A1I2IFP9</accession>
<keyword evidence="1" id="KW-0812">Transmembrane</keyword>
<dbReference type="AlphaFoldDB" id="A0A1I2IFP9"/>
<dbReference type="RefSeq" id="WP_091548500.1">
    <property type="nucleotide sequence ID" value="NZ_FONY01000031.1"/>
</dbReference>
<keyword evidence="1" id="KW-0472">Membrane</keyword>
<proteinExistence type="predicted"/>
<organism evidence="2 3">
    <name type="scientific">Thermoflexibacter ruber</name>
    <dbReference type="NCBI Taxonomy" id="1003"/>
    <lineage>
        <taxon>Bacteria</taxon>
        <taxon>Pseudomonadati</taxon>
        <taxon>Bacteroidota</taxon>
        <taxon>Cytophagia</taxon>
        <taxon>Cytophagales</taxon>
        <taxon>Thermoflexibacteraceae</taxon>
        <taxon>Thermoflexibacter</taxon>
    </lineage>
</organism>
<gene>
    <name evidence="2" type="ORF">SAMN04488541_103143</name>
</gene>
<evidence type="ECO:0000313" key="3">
    <source>
        <dbReference type="Proteomes" id="UP000199513"/>
    </source>
</evidence>
<evidence type="ECO:0000256" key="1">
    <source>
        <dbReference type="SAM" id="Phobius"/>
    </source>
</evidence>
<dbReference type="STRING" id="1003.SAMN04488541_103143"/>
<keyword evidence="1" id="KW-1133">Transmembrane helix</keyword>